<dbReference type="GO" id="GO:0008270">
    <property type="term" value="F:zinc ion binding"/>
    <property type="evidence" value="ECO:0007669"/>
    <property type="project" value="UniProtKB-KW"/>
</dbReference>
<gene>
    <name evidence="4" type="ORF">D9757_014403</name>
</gene>
<name>A0A8H5LKY3_9AGAR</name>
<dbReference type="AlphaFoldDB" id="A0A8H5LKY3"/>
<evidence type="ECO:0000313" key="4">
    <source>
        <dbReference type="EMBL" id="KAF5361101.1"/>
    </source>
</evidence>
<comment type="caution">
    <text evidence="4">The sequence shown here is derived from an EMBL/GenBank/DDBJ whole genome shotgun (WGS) entry which is preliminary data.</text>
</comment>
<dbReference type="Proteomes" id="UP000518752">
    <property type="component" value="Unassembled WGS sequence"/>
</dbReference>
<evidence type="ECO:0000256" key="1">
    <source>
        <dbReference type="PROSITE-ProRule" id="PRU00047"/>
    </source>
</evidence>
<dbReference type="GO" id="GO:0003676">
    <property type="term" value="F:nucleic acid binding"/>
    <property type="evidence" value="ECO:0007669"/>
    <property type="project" value="InterPro"/>
</dbReference>
<proteinExistence type="predicted"/>
<dbReference type="Pfam" id="PF22936">
    <property type="entry name" value="Pol_BBD"/>
    <property type="match status" value="1"/>
</dbReference>
<keyword evidence="2" id="KW-1133">Transmembrane helix</keyword>
<evidence type="ECO:0000313" key="5">
    <source>
        <dbReference type="Proteomes" id="UP000518752"/>
    </source>
</evidence>
<keyword evidence="1" id="KW-0862">Zinc</keyword>
<protein>
    <recommendedName>
        <fullName evidence="3">CCHC-type domain-containing protein</fullName>
    </recommendedName>
</protein>
<dbReference type="PROSITE" id="PS50158">
    <property type="entry name" value="ZF_CCHC"/>
    <property type="match status" value="1"/>
</dbReference>
<sequence length="593" mass="64702">MSSNPSALPNLITFPEDKQLVGLSNWAVFRDHVQSVARSAGLNGYLNGTITAPIPVATASNIAPVVTPVNSRTPTPEEWELHDTCLAGIVFQNIKDPRSIGVTQDMTSNVMWIASTGKYKNSSAAAQTLATEQIQQYKYTAGTAFEDYFKGLGSLRKSANDVGCNITNDDLRSRFFTSLPRDYLWILQNHGACSFPDLKKHLIEYDMMVESVNHIAESTTVPNTLVSLAQSSIICDNCKRTGHVKKNCWAHGGGSEGKAPCWYRALKGMEPSAASTFPSDNTSTVSAIATAVTSAPVTAAAAVYDFSNAKPEGMGESLHHHSPPDVLVYRLEPEAIVLVNMSESGVCSTPSYVPSVGSYNMNGTPTFIDSGASHWCIQNRDRFVSYRQAQSTQTGRLATDGANGSFKIEGYGIAKIIVRTAEGSVNRLRFPASHTPTFGMNLLSLPAMDRKGFRGVWGNGKIEVQDPASMKVIVDGMLAGRRGGHGLYQVQVVDSVDKPPTYASKVHCSDLHQAIDGSYALATSGRSRSKPCSLKMWHTRFGHANINLIRLMAKQEIVTDFPIIIYDCHYSLLYCHLLILSFIFYLIHLINFI</sequence>
<evidence type="ECO:0000256" key="2">
    <source>
        <dbReference type="SAM" id="Phobius"/>
    </source>
</evidence>
<keyword evidence="1" id="KW-0863">Zinc-finger</keyword>
<organism evidence="4 5">
    <name type="scientific">Collybiopsis confluens</name>
    <dbReference type="NCBI Taxonomy" id="2823264"/>
    <lineage>
        <taxon>Eukaryota</taxon>
        <taxon>Fungi</taxon>
        <taxon>Dikarya</taxon>
        <taxon>Basidiomycota</taxon>
        <taxon>Agaricomycotina</taxon>
        <taxon>Agaricomycetes</taxon>
        <taxon>Agaricomycetidae</taxon>
        <taxon>Agaricales</taxon>
        <taxon>Marasmiineae</taxon>
        <taxon>Omphalotaceae</taxon>
        <taxon>Collybiopsis</taxon>
    </lineage>
</organism>
<dbReference type="Pfam" id="PF14223">
    <property type="entry name" value="Retrotran_gag_2"/>
    <property type="match status" value="1"/>
</dbReference>
<dbReference type="InterPro" id="IPR001878">
    <property type="entry name" value="Znf_CCHC"/>
</dbReference>
<reference evidence="4 5" key="1">
    <citation type="journal article" date="2020" name="ISME J.">
        <title>Uncovering the hidden diversity of litter-decomposition mechanisms in mushroom-forming fungi.</title>
        <authorList>
            <person name="Floudas D."/>
            <person name="Bentzer J."/>
            <person name="Ahren D."/>
            <person name="Johansson T."/>
            <person name="Persson P."/>
            <person name="Tunlid A."/>
        </authorList>
    </citation>
    <scope>NUCLEOTIDE SEQUENCE [LARGE SCALE GENOMIC DNA]</scope>
    <source>
        <strain evidence="4 5">CBS 406.79</strain>
    </source>
</reference>
<keyword evidence="2" id="KW-0812">Transmembrane</keyword>
<dbReference type="EMBL" id="JAACJN010000213">
    <property type="protein sequence ID" value="KAF5361101.1"/>
    <property type="molecule type" value="Genomic_DNA"/>
</dbReference>
<accession>A0A8H5LKY3</accession>
<dbReference type="OrthoDB" id="3059432at2759"/>
<evidence type="ECO:0000259" key="3">
    <source>
        <dbReference type="PROSITE" id="PS50158"/>
    </source>
</evidence>
<keyword evidence="5" id="KW-1185">Reference proteome</keyword>
<feature type="transmembrane region" description="Helical" evidence="2">
    <location>
        <begin position="571"/>
        <end position="590"/>
    </location>
</feature>
<keyword evidence="2" id="KW-0472">Membrane</keyword>
<dbReference type="InterPro" id="IPR054722">
    <property type="entry name" value="PolX-like_BBD"/>
</dbReference>
<keyword evidence="1" id="KW-0479">Metal-binding</keyword>
<feature type="domain" description="CCHC-type" evidence="3">
    <location>
        <begin position="235"/>
        <end position="248"/>
    </location>
</feature>